<dbReference type="AlphaFoldDB" id="A0A7S1W902"/>
<organism evidence="2">
    <name type="scientific">Alexandrium catenella</name>
    <name type="common">Red tide dinoflagellate</name>
    <name type="synonym">Gonyaulax catenella</name>
    <dbReference type="NCBI Taxonomy" id="2925"/>
    <lineage>
        <taxon>Eukaryota</taxon>
        <taxon>Sar</taxon>
        <taxon>Alveolata</taxon>
        <taxon>Dinophyceae</taxon>
        <taxon>Gonyaulacales</taxon>
        <taxon>Pyrocystaceae</taxon>
        <taxon>Alexandrium</taxon>
    </lineage>
</organism>
<feature type="region of interest" description="Disordered" evidence="1">
    <location>
        <begin position="91"/>
        <end position="134"/>
    </location>
</feature>
<name>A0A7S1W902_ALECA</name>
<sequence length="134" mass="14581">MRNRGPGKWREWRWGNTALPLFVPDHKEPAQESQKPLSMTAYMTINALIAKNSLATLTDAIEELKNAPDFDDGRVYEQRFRDALKEAASTVMSEEEVNDIFPECGPGPPPATPNAADGDASPKAGDASPKAGAR</sequence>
<evidence type="ECO:0000256" key="1">
    <source>
        <dbReference type="SAM" id="MobiDB-lite"/>
    </source>
</evidence>
<accession>A0A7S1W902</accession>
<protein>
    <submittedName>
        <fullName evidence="2">Uncharacterized protein</fullName>
    </submittedName>
</protein>
<reference evidence="2" key="1">
    <citation type="submission" date="2021-01" db="EMBL/GenBank/DDBJ databases">
        <authorList>
            <person name="Corre E."/>
            <person name="Pelletier E."/>
            <person name="Niang G."/>
            <person name="Scheremetjew M."/>
            <person name="Finn R."/>
            <person name="Kale V."/>
            <person name="Holt S."/>
            <person name="Cochrane G."/>
            <person name="Meng A."/>
            <person name="Brown T."/>
            <person name="Cohen L."/>
        </authorList>
    </citation>
    <scope>NUCLEOTIDE SEQUENCE</scope>
    <source>
        <strain evidence="2">OF101</strain>
    </source>
</reference>
<gene>
    <name evidence="2" type="ORF">ACAT0790_LOCUS33574</name>
</gene>
<dbReference type="EMBL" id="HBGE01055685">
    <property type="protein sequence ID" value="CAD9154803.1"/>
    <property type="molecule type" value="Transcribed_RNA"/>
</dbReference>
<evidence type="ECO:0000313" key="2">
    <source>
        <dbReference type="EMBL" id="CAD9154803.1"/>
    </source>
</evidence>
<proteinExistence type="predicted"/>